<dbReference type="EMBL" id="JAEKJA010000007">
    <property type="protein sequence ID" value="MBJ3776303.1"/>
    <property type="molecule type" value="Genomic_DNA"/>
</dbReference>
<accession>A0A934IPP2</accession>
<evidence type="ECO:0000256" key="3">
    <source>
        <dbReference type="ARBA" id="ARBA00022729"/>
    </source>
</evidence>
<sequence length="327" mass="34752">MTITRRTALAGLGALGAGALAPGLARAQAPTILRYANAGAPTSISNQFNEKLSAALKAKTDDALSLEIFAGSLGGEQKLLNSLALGSVDIYNGAYTGTREFDALYSPYFFKDGQQAKRVMEGEIGQKASAVLEDRYNGRLLGVGRLGSFNLMLKEPISSLSDIKGRKIRSAQIEGCLEGLSFFGAVPTPIPFNEIYLALQQGIVDGVLTALNPGVTSKFYEVCKYVVSADFGLALDKEVISSAAWGGLPEEEQNILQSTFDELEGPEYYEVGLAQKSKDLDAWAGANGPDSVIDLPTDGLAEELAPLNKRLADEIYGPGAWDMIQAA</sequence>
<feature type="chain" id="PRO_5037044212" evidence="4">
    <location>
        <begin position="28"/>
        <end position="327"/>
    </location>
</feature>
<dbReference type="Proteomes" id="UP000609531">
    <property type="component" value="Unassembled WGS sequence"/>
</dbReference>
<keyword evidence="6" id="KW-1185">Reference proteome</keyword>
<name>A0A934IPP2_9HYPH</name>
<proteinExistence type="inferred from homology"/>
<comment type="caution">
    <text evidence="5">The sequence shown here is derived from an EMBL/GenBank/DDBJ whole genome shotgun (WGS) entry which is preliminary data.</text>
</comment>
<feature type="signal peptide" evidence="4">
    <location>
        <begin position="1"/>
        <end position="27"/>
    </location>
</feature>
<evidence type="ECO:0000256" key="2">
    <source>
        <dbReference type="ARBA" id="ARBA00022448"/>
    </source>
</evidence>
<keyword evidence="2" id="KW-0813">Transport</keyword>
<dbReference type="PROSITE" id="PS51318">
    <property type="entry name" value="TAT"/>
    <property type="match status" value="1"/>
</dbReference>
<dbReference type="Pfam" id="PF03480">
    <property type="entry name" value="DctP"/>
    <property type="match status" value="1"/>
</dbReference>
<dbReference type="GO" id="GO:0055085">
    <property type="term" value="P:transmembrane transport"/>
    <property type="evidence" value="ECO:0007669"/>
    <property type="project" value="InterPro"/>
</dbReference>
<dbReference type="InterPro" id="IPR038404">
    <property type="entry name" value="TRAP_DctP_sf"/>
</dbReference>
<evidence type="ECO:0000256" key="1">
    <source>
        <dbReference type="ARBA" id="ARBA00009023"/>
    </source>
</evidence>
<dbReference type="AlphaFoldDB" id="A0A934IPP2"/>
<dbReference type="PANTHER" id="PTHR33376:SF7">
    <property type="entry name" value="C4-DICARBOXYLATE-BINDING PROTEIN DCTB"/>
    <property type="match status" value="1"/>
</dbReference>
<organism evidence="5 6">
    <name type="scientific">Acuticoccus mangrovi</name>
    <dbReference type="NCBI Taxonomy" id="2796142"/>
    <lineage>
        <taxon>Bacteria</taxon>
        <taxon>Pseudomonadati</taxon>
        <taxon>Pseudomonadota</taxon>
        <taxon>Alphaproteobacteria</taxon>
        <taxon>Hyphomicrobiales</taxon>
        <taxon>Amorphaceae</taxon>
        <taxon>Acuticoccus</taxon>
    </lineage>
</organism>
<protein>
    <submittedName>
        <fullName evidence="5">TRAP transporter substrate-binding protein</fullName>
    </submittedName>
</protein>
<dbReference type="RefSeq" id="WP_198882171.1">
    <property type="nucleotide sequence ID" value="NZ_JAEKJA010000007.1"/>
</dbReference>
<reference evidence="5" key="1">
    <citation type="submission" date="2020-12" db="EMBL/GenBank/DDBJ databases">
        <title>Bacterial taxonomy.</title>
        <authorList>
            <person name="Pan X."/>
        </authorList>
    </citation>
    <scope>NUCLEOTIDE SEQUENCE</scope>
    <source>
        <strain evidence="5">B2012</strain>
    </source>
</reference>
<comment type="similarity">
    <text evidence="1">Belongs to the bacterial solute-binding protein 7 family.</text>
</comment>
<gene>
    <name evidence="5" type="ORF">JCR33_11420</name>
</gene>
<dbReference type="CDD" id="cd13603">
    <property type="entry name" value="PBP2_TRAP_Siap_TeaA_like"/>
    <property type="match status" value="1"/>
</dbReference>
<dbReference type="Gene3D" id="3.40.190.170">
    <property type="entry name" value="Bacterial extracellular solute-binding protein, family 7"/>
    <property type="match status" value="1"/>
</dbReference>
<dbReference type="InterPro" id="IPR006311">
    <property type="entry name" value="TAT_signal"/>
</dbReference>
<evidence type="ECO:0000313" key="6">
    <source>
        <dbReference type="Proteomes" id="UP000609531"/>
    </source>
</evidence>
<evidence type="ECO:0000313" key="5">
    <source>
        <dbReference type="EMBL" id="MBJ3776303.1"/>
    </source>
</evidence>
<keyword evidence="3 4" id="KW-0732">Signal</keyword>
<dbReference type="InterPro" id="IPR018389">
    <property type="entry name" value="DctP_fam"/>
</dbReference>
<dbReference type="NCBIfam" id="NF037995">
    <property type="entry name" value="TRAP_S1"/>
    <property type="match status" value="1"/>
</dbReference>
<evidence type="ECO:0000256" key="4">
    <source>
        <dbReference type="SAM" id="SignalP"/>
    </source>
</evidence>
<dbReference type="PANTHER" id="PTHR33376">
    <property type="match status" value="1"/>
</dbReference>